<organism evidence="2 3">
    <name type="scientific">Blastocystis sp. subtype 1 (strain ATCC 50177 / NandII)</name>
    <dbReference type="NCBI Taxonomy" id="478820"/>
    <lineage>
        <taxon>Eukaryota</taxon>
        <taxon>Sar</taxon>
        <taxon>Stramenopiles</taxon>
        <taxon>Bigyra</taxon>
        <taxon>Opalozoa</taxon>
        <taxon>Opalinata</taxon>
        <taxon>Blastocystidae</taxon>
        <taxon>Blastocystis</taxon>
    </lineage>
</organism>
<feature type="compositionally biased region" description="Basic and acidic residues" evidence="1">
    <location>
        <begin position="23"/>
        <end position="44"/>
    </location>
</feature>
<feature type="compositionally biased region" description="Acidic residues" evidence="1">
    <location>
        <begin position="386"/>
        <end position="395"/>
    </location>
</feature>
<feature type="compositionally biased region" description="Basic and acidic residues" evidence="1">
    <location>
        <begin position="465"/>
        <end position="483"/>
    </location>
</feature>
<evidence type="ECO:0000313" key="3">
    <source>
        <dbReference type="Proteomes" id="UP000078348"/>
    </source>
</evidence>
<feature type="compositionally biased region" description="Acidic residues" evidence="1">
    <location>
        <begin position="429"/>
        <end position="438"/>
    </location>
</feature>
<protein>
    <submittedName>
        <fullName evidence="2">Neurofilament protein</fullName>
    </submittedName>
</protein>
<dbReference type="AlphaFoldDB" id="A0A196SEM2"/>
<gene>
    <name evidence="2" type="ORF">AV274_3742</name>
</gene>
<sequence>MGEESFDELRNLPPAEISSPLPSEKKEKKHENVEVPKEKRRVLFGDEEPAPSTQPEPEKPARSVMDVMREKANEKRMAEKALSEKMKTDKEVADLKKAAEEMMKKKEGKKKKKAEEKKRKEEERLRKEEEERLRKEEERKKREEEEARKKKEEEEERQKKEEERLRKEEEEEKKRQEEERLRLRKEEEERRRKEEEARKKKEEEERRREEEERRRKEEEERIRKEEEEKRKRKEEEEKKRKEEEERLRKEEEARRKEEEERLRKEEERKRKEEEKKAEEEKKRRMEEARKKREEEKKKKVEEARKKKEEEERLKREEEERRKEEEEARLKEMEEKKKKAEERKKVTEERRRVLAEKKAKQAEERKKKQQTKKKVLEEARKKKLEAKEEEEEEEVKEEQKEEHEEVNTDVKEEVKEEEKEEQKEEMKPEVEEEQEEQEKEEQKKEQETKQKETLDTILSSLPSDLLPERSSCKREQHEEPVEQPKKRHHLLDSAKNAIHSGLSFMERNLSLFMSVFFMFTAWATSNNPKLRLVKKGTGRKPKEPIHKASVDDYDKKSQEKEESIVYPLITYDPGLLDLALIIVTLSRTQTIMVTQQTHFQLLLQTELWGQRILPPALAQPFAISHLADKPCSQIEELLLEMMALRGGGRVCFCSQPTQRFSVLPVLRPSLLLCDEFDAYQLDCLLTEAICGQKPRLQQSLWKLFVRHKDTLLLSNRLPTPKENAQFAALLHPFGVENLRLLVTCNANHPCNRLLFLRTLLAFATQGPFTGSCSVVQTFSLPEKGSILFSTAWRDHNSFGHFGAPLMGMCVKLKSSPSLRLHVSDRVQLRGVSDDRDLEDIAEDIVVVCSDSDRTCTKKREKVLLCSPCQGRGEVWVKGVCFRGGENGWVNTGIYGMWREDGVIEVLDV</sequence>
<feature type="compositionally biased region" description="Basic and acidic residues" evidence="1">
    <location>
        <begin position="439"/>
        <end position="453"/>
    </location>
</feature>
<dbReference type="EMBL" id="LXWW01000238">
    <property type="protein sequence ID" value="OAO14439.1"/>
    <property type="molecule type" value="Genomic_DNA"/>
</dbReference>
<keyword evidence="3" id="KW-1185">Reference proteome</keyword>
<dbReference type="OrthoDB" id="4062651at2759"/>
<name>A0A196SEM2_BLAHN</name>
<feature type="region of interest" description="Disordered" evidence="1">
    <location>
        <begin position="532"/>
        <end position="552"/>
    </location>
</feature>
<evidence type="ECO:0000313" key="2">
    <source>
        <dbReference type="EMBL" id="OAO14439.1"/>
    </source>
</evidence>
<feature type="compositionally biased region" description="Basic and acidic residues" evidence="1">
    <location>
        <begin position="539"/>
        <end position="552"/>
    </location>
</feature>
<reference evidence="2 3" key="1">
    <citation type="submission" date="2016-05" db="EMBL/GenBank/DDBJ databases">
        <title>Nuclear genome of Blastocystis sp. subtype 1 NandII.</title>
        <authorList>
            <person name="Gentekaki E."/>
            <person name="Curtis B."/>
            <person name="Stairs C."/>
            <person name="Eme L."/>
            <person name="Herman E."/>
            <person name="Klimes V."/>
            <person name="Arias M.C."/>
            <person name="Elias M."/>
            <person name="Hilliou F."/>
            <person name="Klute M."/>
            <person name="Malik S.-B."/>
            <person name="Pightling A."/>
            <person name="Rachubinski R."/>
            <person name="Salas D."/>
            <person name="Schlacht A."/>
            <person name="Suga H."/>
            <person name="Archibald J."/>
            <person name="Ball S.G."/>
            <person name="Clark G."/>
            <person name="Dacks J."/>
            <person name="Van Der Giezen M."/>
            <person name="Tsaousis A."/>
            <person name="Roger A."/>
        </authorList>
    </citation>
    <scope>NUCLEOTIDE SEQUENCE [LARGE SCALE GENOMIC DNA]</scope>
    <source>
        <strain evidence="3">ATCC 50177 / NandII</strain>
    </source>
</reference>
<feature type="compositionally biased region" description="Basic and acidic residues" evidence="1">
    <location>
        <begin position="396"/>
        <end position="428"/>
    </location>
</feature>
<dbReference type="InterPro" id="IPR042099">
    <property type="entry name" value="ANL_N_sf"/>
</dbReference>
<dbReference type="Gene3D" id="3.40.50.12780">
    <property type="entry name" value="N-terminal domain of ligase-like"/>
    <property type="match status" value="1"/>
</dbReference>
<accession>A0A196SEM2</accession>
<feature type="compositionally biased region" description="Basic and acidic residues" evidence="1">
    <location>
        <begin position="113"/>
        <end position="365"/>
    </location>
</feature>
<comment type="caution">
    <text evidence="2">The sequence shown here is derived from an EMBL/GenBank/DDBJ whole genome shotgun (WGS) entry which is preliminary data.</text>
</comment>
<feature type="compositionally biased region" description="Basic and acidic residues" evidence="1">
    <location>
        <begin position="56"/>
        <end position="105"/>
    </location>
</feature>
<dbReference type="Proteomes" id="UP000078348">
    <property type="component" value="Unassembled WGS sequence"/>
</dbReference>
<evidence type="ECO:0000256" key="1">
    <source>
        <dbReference type="SAM" id="MobiDB-lite"/>
    </source>
</evidence>
<proteinExistence type="predicted"/>
<feature type="region of interest" description="Disordered" evidence="1">
    <location>
        <begin position="1"/>
        <end position="487"/>
    </location>
</feature>